<gene>
    <name evidence="10" type="primary">motD</name>
</gene>
<evidence type="ECO:0000256" key="5">
    <source>
        <dbReference type="ARBA" id="ARBA00022692"/>
    </source>
</evidence>
<feature type="domain" description="ABC transmembrane type-1" evidence="9">
    <location>
        <begin position="75"/>
        <end position="263"/>
    </location>
</feature>
<dbReference type="InterPro" id="IPR035906">
    <property type="entry name" value="MetI-like_sf"/>
</dbReference>
<evidence type="ECO:0000313" key="10">
    <source>
        <dbReference type="EMBL" id="AFX65624.1"/>
    </source>
</evidence>
<feature type="transmembrane region" description="Helical" evidence="8">
    <location>
        <begin position="244"/>
        <end position="266"/>
    </location>
</feature>
<dbReference type="PROSITE" id="PS50928">
    <property type="entry name" value="ABC_TM1"/>
    <property type="match status" value="1"/>
</dbReference>
<evidence type="ECO:0000256" key="6">
    <source>
        <dbReference type="ARBA" id="ARBA00022989"/>
    </source>
</evidence>
<dbReference type="PANTHER" id="PTHR43357">
    <property type="entry name" value="INNER MEMBRANE ABC TRANSPORTER PERMEASE PROTEIN YDCV"/>
    <property type="match status" value="1"/>
</dbReference>
<feature type="transmembrane region" description="Helical" evidence="8">
    <location>
        <begin position="147"/>
        <end position="169"/>
    </location>
</feature>
<reference evidence="10" key="1">
    <citation type="journal article" date="2014" name="J. Bacteriol.">
        <title>Quorum-dependent mannopine-inducible conjugative transfer of an Agrobacterium opine-catabolic plasmid.</title>
        <authorList>
            <person name="Wetzel M.E."/>
            <person name="Kim K.S."/>
            <person name="Miller M."/>
            <person name="Olsen G.J."/>
            <person name="Farrand S.K."/>
        </authorList>
    </citation>
    <scope>NUCLEOTIDE SEQUENCE</scope>
    <source>
        <strain evidence="10">F64/95</strain>
        <plasmid evidence="10">pAoF64/95</plasmid>
    </source>
</reference>
<evidence type="ECO:0000256" key="7">
    <source>
        <dbReference type="ARBA" id="ARBA00023136"/>
    </source>
</evidence>
<proteinExistence type="inferred from homology"/>
<keyword evidence="3" id="KW-1003">Cell membrane</keyword>
<dbReference type="Pfam" id="PF00528">
    <property type="entry name" value="BPD_transp_1"/>
    <property type="match status" value="1"/>
</dbReference>
<accession>K7WUK0</accession>
<sequence length="272" mass="29992">MNWFLQPASKTQITHLQRLWLYVLTVLTLIFLVAPTLIVIPMSFSPSDFLEFPPRGFSLRWYENYFNSPDWMNATIVSFRAAILSMLCATVLGTAAAYGIWAGRARGRTLLWSLFAMPMAIPIIILAIGALFVLARLGLVNTTTGLVAMHTALALPLVLIVVTAGLASYDINQEQAARSLGATRPYAFFTVTLPQIKFSVISAMLFSFFASFDEVVVAMFISNGPYATLNRRMFNSLRDSVDPTIAAISTCLIAVSIVLLVLGQVFKPRTNH</sequence>
<comment type="subcellular location">
    <subcellularLocation>
        <location evidence="1">Cell inner membrane</location>
        <topology evidence="1">Multi-pass membrane protein</topology>
    </subcellularLocation>
    <subcellularLocation>
        <location evidence="8">Cell membrane</location>
        <topology evidence="8">Multi-pass membrane protein</topology>
    </subcellularLocation>
</comment>
<evidence type="ECO:0000256" key="3">
    <source>
        <dbReference type="ARBA" id="ARBA00022475"/>
    </source>
</evidence>
<keyword evidence="4" id="KW-0997">Cell inner membrane</keyword>
<dbReference type="InterPro" id="IPR000515">
    <property type="entry name" value="MetI-like"/>
</dbReference>
<dbReference type="PANTHER" id="PTHR43357:SF4">
    <property type="entry name" value="INNER MEMBRANE ABC TRANSPORTER PERMEASE PROTEIN YDCV"/>
    <property type="match status" value="1"/>
</dbReference>
<dbReference type="SUPFAM" id="SSF161098">
    <property type="entry name" value="MetI-like"/>
    <property type="match status" value="1"/>
</dbReference>
<dbReference type="Gene3D" id="1.10.3720.10">
    <property type="entry name" value="MetI-like"/>
    <property type="match status" value="1"/>
</dbReference>
<dbReference type="GO" id="GO:0055085">
    <property type="term" value="P:transmembrane transport"/>
    <property type="evidence" value="ECO:0007669"/>
    <property type="project" value="InterPro"/>
</dbReference>
<evidence type="ECO:0000259" key="9">
    <source>
        <dbReference type="PROSITE" id="PS50928"/>
    </source>
</evidence>
<dbReference type="CDD" id="cd06261">
    <property type="entry name" value="TM_PBP2"/>
    <property type="match status" value="1"/>
</dbReference>
<organism evidence="10">
    <name type="scientific">Agrobacterium tumefaciens</name>
    <dbReference type="NCBI Taxonomy" id="358"/>
    <lineage>
        <taxon>Bacteria</taxon>
        <taxon>Pseudomonadati</taxon>
        <taxon>Pseudomonadota</taxon>
        <taxon>Alphaproteobacteria</taxon>
        <taxon>Hyphomicrobiales</taxon>
        <taxon>Rhizobiaceae</taxon>
        <taxon>Rhizobium/Agrobacterium group</taxon>
        <taxon>Agrobacterium</taxon>
        <taxon>Agrobacterium tumefaciens complex</taxon>
    </lineage>
</organism>
<evidence type="ECO:0000256" key="2">
    <source>
        <dbReference type="ARBA" id="ARBA00022448"/>
    </source>
</evidence>
<name>K7WUK0_AGRTU</name>
<geneLocation type="plasmid" evidence="10">
    <name>pAoF64/95</name>
</geneLocation>
<dbReference type="GO" id="GO:0005886">
    <property type="term" value="C:plasma membrane"/>
    <property type="evidence" value="ECO:0007669"/>
    <property type="project" value="UniProtKB-SubCell"/>
</dbReference>
<comment type="similarity">
    <text evidence="8">Belongs to the binding-protein-dependent transport system permease family.</text>
</comment>
<keyword evidence="2 8" id="KW-0813">Transport</keyword>
<evidence type="ECO:0000256" key="8">
    <source>
        <dbReference type="RuleBase" id="RU363032"/>
    </source>
</evidence>
<keyword evidence="7 8" id="KW-0472">Membrane</keyword>
<protein>
    <submittedName>
        <fullName evidence="10">TM component of ABC transporter of mannopine</fullName>
    </submittedName>
</protein>
<dbReference type="EMBL" id="JX683454">
    <property type="protein sequence ID" value="AFX65624.1"/>
    <property type="molecule type" value="Genomic_DNA"/>
</dbReference>
<keyword evidence="10" id="KW-0614">Plasmid</keyword>
<feature type="transmembrane region" description="Helical" evidence="8">
    <location>
        <begin position="203"/>
        <end position="224"/>
    </location>
</feature>
<feature type="transmembrane region" description="Helical" evidence="8">
    <location>
        <begin position="77"/>
        <end position="98"/>
    </location>
</feature>
<dbReference type="AlphaFoldDB" id="K7WUK0"/>
<feature type="transmembrane region" description="Helical" evidence="8">
    <location>
        <begin position="20"/>
        <end position="44"/>
    </location>
</feature>
<evidence type="ECO:0000256" key="1">
    <source>
        <dbReference type="ARBA" id="ARBA00004429"/>
    </source>
</evidence>
<feature type="transmembrane region" description="Helical" evidence="8">
    <location>
        <begin position="110"/>
        <end position="135"/>
    </location>
</feature>
<keyword evidence="6 8" id="KW-1133">Transmembrane helix</keyword>
<evidence type="ECO:0000256" key="4">
    <source>
        <dbReference type="ARBA" id="ARBA00022519"/>
    </source>
</evidence>
<keyword evidence="5 8" id="KW-0812">Transmembrane</keyword>